<dbReference type="EMBL" id="CP014504">
    <property type="protein sequence ID" value="AMQ00966.1"/>
    <property type="molecule type" value="Genomic_DNA"/>
</dbReference>
<dbReference type="KEGG" id="pcm:AY601_4115"/>
<gene>
    <name evidence="1" type="ORF">AY601_4115</name>
</gene>
<sequence length="71" mass="8333">MDLTVESLFKKKYRSLMTEKHIDRWTRVTLTVEIDIARIKPTFLIHQKGFQILATDNLDIAVQKFNSLKPS</sequence>
<organism evidence="1 2">
    <name type="scientific">Pedobacter cryoconitis</name>
    <dbReference type="NCBI Taxonomy" id="188932"/>
    <lineage>
        <taxon>Bacteria</taxon>
        <taxon>Pseudomonadati</taxon>
        <taxon>Bacteroidota</taxon>
        <taxon>Sphingobacteriia</taxon>
        <taxon>Sphingobacteriales</taxon>
        <taxon>Sphingobacteriaceae</taxon>
        <taxon>Pedobacter</taxon>
    </lineage>
</organism>
<dbReference type="PATRIC" id="fig|188932.3.peg.4271"/>
<evidence type="ECO:0000313" key="1">
    <source>
        <dbReference type="EMBL" id="AMQ00966.1"/>
    </source>
</evidence>
<evidence type="ECO:0000313" key="2">
    <source>
        <dbReference type="Proteomes" id="UP000071561"/>
    </source>
</evidence>
<name>A0A127VI18_9SPHI</name>
<dbReference type="Proteomes" id="UP000071561">
    <property type="component" value="Chromosome"/>
</dbReference>
<dbReference type="AlphaFoldDB" id="A0A127VI18"/>
<proteinExistence type="predicted"/>
<protein>
    <submittedName>
        <fullName evidence="1">Uncharacterized protein</fullName>
    </submittedName>
</protein>
<reference evidence="1 2" key="1">
    <citation type="submission" date="2016-03" db="EMBL/GenBank/DDBJ databases">
        <title>Complete genome sequence of Pedobacter cryoconitis PAMC 27485.</title>
        <authorList>
            <person name="Lee J."/>
            <person name="Kim O.-S."/>
        </authorList>
    </citation>
    <scope>NUCLEOTIDE SEQUENCE [LARGE SCALE GENOMIC DNA]</scope>
    <source>
        <strain evidence="1 2">PAMC 27485</strain>
    </source>
</reference>
<accession>A0A127VI18</accession>
<keyword evidence="2" id="KW-1185">Reference proteome</keyword>